<sequence length="568" mass="59916">MNRVRSLAPVLGLLLAGAAQAEPYDLIVRGGTVYDGSGSTGVVADIGVRGDHVVAIGRLGTDAARIIDARGLAVAHGFTNMLSQSAQSLIVDGRGQSEILQGVTLEVISEGQSPGPLNPEMKAYAEAHQGDVKYPITWTTLGGYLDQLAAKGISPNIASFVGAATVRTYVLGRGDTQPTPEQLTQMRGLVAQAMREGAMGVSTGLIYVPGTFARTPEIIALAKESAACQGIYISHMRSEGDRLIESIDELIDISRKSGAPAYIYHFKASGADNWPKEGEAIAHVEAARKAGLTIGANMYPYIWAATGLDASMPSGVQAGGYEAWAARLRDPAIRAKVKAEMAKPGVGWENLFYGAHGPENIILSAFKNPALKPYTGKTLAEVAALRGSDPADTVMDLVAEDGSRVGTFYRLMSEENVRRIAALPWVSFGSDSEAQAPEGVFLQSKPHPRAYGTFAKVLGPYVRDGVLTLPQAVRKLAALPAEQLGLKDRGMLRPGYYADIVLFDPATVADRSTLDNPQQFAVGVRTVLVNGIEVVRDGRPTGANAGRVLRGAGWTGWPGGGACGPAKP</sequence>
<dbReference type="PANTHER" id="PTHR11647">
    <property type="entry name" value="HYDRANTOINASE/DIHYDROPYRIMIDINASE FAMILY MEMBER"/>
    <property type="match status" value="1"/>
</dbReference>
<dbReference type="EC" id="3.5.1.81" evidence="3"/>
<protein>
    <submittedName>
        <fullName evidence="3">N-acyl-D-amino-acid deacylase</fullName>
        <ecNumber evidence="3">3.5.1.81</ecNumber>
    </submittedName>
</protein>
<dbReference type="InterPro" id="IPR013108">
    <property type="entry name" value="Amidohydro_3"/>
</dbReference>
<dbReference type="GO" id="GO:0047420">
    <property type="term" value="F:N-acyl-D-amino-acid deacylase activity"/>
    <property type="evidence" value="ECO:0007669"/>
    <property type="project" value="UniProtKB-EC"/>
</dbReference>
<feature type="signal peptide" evidence="1">
    <location>
        <begin position="1"/>
        <end position="21"/>
    </location>
</feature>
<evidence type="ECO:0000259" key="2">
    <source>
        <dbReference type="Pfam" id="PF07969"/>
    </source>
</evidence>
<dbReference type="InterPro" id="IPR011059">
    <property type="entry name" value="Metal-dep_hydrolase_composite"/>
</dbReference>
<dbReference type="RefSeq" id="WP_167073587.1">
    <property type="nucleotide sequence ID" value="NZ_JAAOZC010000005.1"/>
</dbReference>
<dbReference type="InterPro" id="IPR032466">
    <property type="entry name" value="Metal_Hydrolase"/>
</dbReference>
<name>A0ABX0TW72_9SPHN</name>
<evidence type="ECO:0000256" key="1">
    <source>
        <dbReference type="SAM" id="SignalP"/>
    </source>
</evidence>
<accession>A0ABX0TW72</accession>
<dbReference type="Gene3D" id="3.30.1490.130">
    <property type="entry name" value="D-aminoacylase. Domain 3"/>
    <property type="match status" value="1"/>
</dbReference>
<dbReference type="Gene3D" id="2.30.40.10">
    <property type="entry name" value="Urease, subunit C, domain 1"/>
    <property type="match status" value="2"/>
</dbReference>
<keyword evidence="1" id="KW-0732">Signal</keyword>
<keyword evidence="4" id="KW-1185">Reference proteome</keyword>
<dbReference type="CDD" id="cd01297">
    <property type="entry name" value="D-aminoacylase"/>
    <property type="match status" value="1"/>
</dbReference>
<keyword evidence="3" id="KW-0378">Hydrolase</keyword>
<reference evidence="3 4" key="1">
    <citation type="submission" date="2020-03" db="EMBL/GenBank/DDBJ databases">
        <title>Genomic Encyclopedia of Type Strains, Phase III (KMG-III): the genomes of soil and plant-associated and newly described type strains.</title>
        <authorList>
            <person name="Whitman W."/>
        </authorList>
    </citation>
    <scope>NUCLEOTIDE SEQUENCE [LARGE SCALE GENOMIC DNA]</scope>
    <source>
        <strain evidence="3 4">CECT 8804</strain>
    </source>
</reference>
<feature type="domain" description="Amidohydrolase 3" evidence="2">
    <location>
        <begin position="135"/>
        <end position="534"/>
    </location>
</feature>
<dbReference type="SUPFAM" id="SSF51556">
    <property type="entry name" value="Metallo-dependent hydrolases"/>
    <property type="match status" value="1"/>
</dbReference>
<evidence type="ECO:0000313" key="3">
    <source>
        <dbReference type="EMBL" id="NIJ08690.1"/>
    </source>
</evidence>
<dbReference type="InterPro" id="IPR050378">
    <property type="entry name" value="Metallo-dep_Hydrolases_sf"/>
</dbReference>
<dbReference type="InterPro" id="IPR023100">
    <property type="entry name" value="D-aminoacylase_insert_dom_sf"/>
</dbReference>
<dbReference type="Proteomes" id="UP000727456">
    <property type="component" value="Unassembled WGS sequence"/>
</dbReference>
<comment type="caution">
    <text evidence="3">The sequence shown here is derived from an EMBL/GenBank/DDBJ whole genome shotgun (WGS) entry which is preliminary data.</text>
</comment>
<dbReference type="EMBL" id="JAAOZC010000005">
    <property type="protein sequence ID" value="NIJ08690.1"/>
    <property type="molecule type" value="Genomic_DNA"/>
</dbReference>
<dbReference type="Pfam" id="PF07969">
    <property type="entry name" value="Amidohydro_3"/>
    <property type="match status" value="1"/>
</dbReference>
<dbReference type="PANTHER" id="PTHR11647:SF1">
    <property type="entry name" value="COLLAPSIN RESPONSE MEDIATOR PROTEIN"/>
    <property type="match status" value="1"/>
</dbReference>
<organism evidence="3 4">
    <name type="scientific">Sphingomonas vulcanisoli</name>
    <dbReference type="NCBI Taxonomy" id="1658060"/>
    <lineage>
        <taxon>Bacteria</taxon>
        <taxon>Pseudomonadati</taxon>
        <taxon>Pseudomonadota</taxon>
        <taxon>Alphaproteobacteria</taxon>
        <taxon>Sphingomonadales</taxon>
        <taxon>Sphingomonadaceae</taxon>
        <taxon>Sphingomonas</taxon>
    </lineage>
</organism>
<gene>
    <name evidence="3" type="ORF">FHS31_002311</name>
</gene>
<evidence type="ECO:0000313" key="4">
    <source>
        <dbReference type="Proteomes" id="UP000727456"/>
    </source>
</evidence>
<feature type="chain" id="PRO_5046010748" evidence="1">
    <location>
        <begin position="22"/>
        <end position="568"/>
    </location>
</feature>
<dbReference type="Gene3D" id="3.20.20.140">
    <property type="entry name" value="Metal-dependent hydrolases"/>
    <property type="match status" value="2"/>
</dbReference>
<dbReference type="SUPFAM" id="SSF51338">
    <property type="entry name" value="Composite domain of metallo-dependent hydrolases"/>
    <property type="match status" value="1"/>
</dbReference>
<proteinExistence type="predicted"/>